<comment type="caution">
    <text evidence="2">The sequence shown here is derived from an EMBL/GenBank/DDBJ whole genome shotgun (WGS) entry which is preliminary data.</text>
</comment>
<organism evidence="2 3">
    <name type="scientific">Araneus ventricosus</name>
    <name type="common">Orbweaver spider</name>
    <name type="synonym">Epeira ventricosa</name>
    <dbReference type="NCBI Taxonomy" id="182803"/>
    <lineage>
        <taxon>Eukaryota</taxon>
        <taxon>Metazoa</taxon>
        <taxon>Ecdysozoa</taxon>
        <taxon>Arthropoda</taxon>
        <taxon>Chelicerata</taxon>
        <taxon>Arachnida</taxon>
        <taxon>Araneae</taxon>
        <taxon>Araneomorphae</taxon>
        <taxon>Entelegynae</taxon>
        <taxon>Araneoidea</taxon>
        <taxon>Araneidae</taxon>
        <taxon>Araneus</taxon>
    </lineage>
</organism>
<dbReference type="AlphaFoldDB" id="A0A4Y2NEH6"/>
<dbReference type="EMBL" id="BGPR01009074">
    <property type="protein sequence ID" value="GBN37828.1"/>
    <property type="molecule type" value="Genomic_DNA"/>
</dbReference>
<reference evidence="2 3" key="1">
    <citation type="journal article" date="2019" name="Sci. Rep.">
        <title>Orb-weaving spider Araneus ventricosus genome elucidates the spidroin gene catalogue.</title>
        <authorList>
            <person name="Kono N."/>
            <person name="Nakamura H."/>
            <person name="Ohtoshi R."/>
            <person name="Moran D.A.P."/>
            <person name="Shinohara A."/>
            <person name="Yoshida Y."/>
            <person name="Fujiwara M."/>
            <person name="Mori M."/>
            <person name="Tomita M."/>
            <person name="Arakawa K."/>
        </authorList>
    </citation>
    <scope>NUCLEOTIDE SEQUENCE [LARGE SCALE GENOMIC DNA]</scope>
</reference>
<proteinExistence type="predicted"/>
<evidence type="ECO:0000313" key="1">
    <source>
        <dbReference type="EMBL" id="GBN37797.1"/>
    </source>
</evidence>
<protein>
    <submittedName>
        <fullName evidence="2">Uncharacterized protein</fullName>
    </submittedName>
</protein>
<dbReference type="EMBL" id="BGPR01009070">
    <property type="protein sequence ID" value="GBN37797.1"/>
    <property type="molecule type" value="Genomic_DNA"/>
</dbReference>
<sequence length="132" mass="14182">MAKIQGIRRAISDPPTIDSLKVQTDHMSGKGSVLVIHPKIIMKSVQKYVFKGKFKASNIVKTIPSPMAAPKSSICGIVDLLTGATLAFAKTSETFTSSSSSHQRNAQQTYPQTDASVNMCKVAFSALPRSIL</sequence>
<dbReference type="Proteomes" id="UP000499080">
    <property type="component" value="Unassembled WGS sequence"/>
</dbReference>
<gene>
    <name evidence="1" type="ORF">AVEN_172615_1</name>
    <name evidence="2" type="ORF">AVEN_25433_1</name>
</gene>
<name>A0A4Y2NEH6_ARAVE</name>
<evidence type="ECO:0000313" key="2">
    <source>
        <dbReference type="EMBL" id="GBN37828.1"/>
    </source>
</evidence>
<keyword evidence="3" id="KW-1185">Reference proteome</keyword>
<accession>A0A4Y2NEH6</accession>
<evidence type="ECO:0000313" key="3">
    <source>
        <dbReference type="Proteomes" id="UP000499080"/>
    </source>
</evidence>